<evidence type="ECO:0000256" key="11">
    <source>
        <dbReference type="PROSITE-ProRule" id="PRU00421"/>
    </source>
</evidence>
<dbReference type="InterPro" id="IPR036878">
    <property type="entry name" value="Glu_permease_IIB"/>
</dbReference>
<keyword evidence="2" id="KW-0813">Transport</keyword>
<proteinExistence type="predicted"/>
<evidence type="ECO:0000256" key="8">
    <source>
        <dbReference type="ARBA" id="ARBA00022777"/>
    </source>
</evidence>
<evidence type="ECO:0000256" key="1">
    <source>
        <dbReference type="ARBA" id="ARBA00004651"/>
    </source>
</evidence>
<dbReference type="RefSeq" id="WP_136991994.1">
    <property type="nucleotide sequence ID" value="NZ_SZPQ01000035.1"/>
</dbReference>
<feature type="transmembrane region" description="Helical" evidence="12">
    <location>
        <begin position="92"/>
        <end position="116"/>
    </location>
</feature>
<dbReference type="SUPFAM" id="SSF55604">
    <property type="entry name" value="Glucose permease domain IIB"/>
    <property type="match status" value="1"/>
</dbReference>
<feature type="transmembrane region" description="Helical" evidence="12">
    <location>
        <begin position="128"/>
        <end position="151"/>
    </location>
</feature>
<accession>A0ABY2SGL0</accession>
<dbReference type="InterPro" id="IPR001996">
    <property type="entry name" value="PTS_IIB_1"/>
</dbReference>
<feature type="transmembrane region" description="Helical" evidence="12">
    <location>
        <begin position="172"/>
        <end position="192"/>
    </location>
</feature>
<feature type="transmembrane region" description="Helical" evidence="12">
    <location>
        <begin position="358"/>
        <end position="382"/>
    </location>
</feature>
<dbReference type="PANTHER" id="PTHR30009:SF24">
    <property type="entry name" value="PTS SYSTEM, IIBC COMPONENT"/>
    <property type="match status" value="1"/>
</dbReference>
<comment type="subcellular location">
    <subcellularLocation>
        <location evidence="1">Cell membrane</location>
        <topology evidence="1">Multi-pass membrane protein</topology>
    </subcellularLocation>
</comment>
<dbReference type="Pfam" id="PF02378">
    <property type="entry name" value="PTS_EIIC"/>
    <property type="match status" value="1"/>
</dbReference>
<evidence type="ECO:0000256" key="12">
    <source>
        <dbReference type="SAM" id="Phobius"/>
    </source>
</evidence>
<dbReference type="EMBL" id="SZPQ01000035">
    <property type="protein sequence ID" value="TKI03956.1"/>
    <property type="molecule type" value="Genomic_DNA"/>
</dbReference>
<keyword evidence="9 12" id="KW-1133">Transmembrane helix</keyword>
<evidence type="ECO:0000313" key="15">
    <source>
        <dbReference type="EMBL" id="TKI03956.1"/>
    </source>
</evidence>
<gene>
    <name evidence="15" type="ORF">FCN80_19750</name>
</gene>
<dbReference type="Gene3D" id="3.30.1360.60">
    <property type="entry name" value="Glucose permease domain IIB"/>
    <property type="match status" value="1"/>
</dbReference>
<organism evidence="15 16">
    <name type="scientific">Martelella alba</name>
    <dbReference type="NCBI Taxonomy" id="2590451"/>
    <lineage>
        <taxon>Bacteria</taxon>
        <taxon>Pseudomonadati</taxon>
        <taxon>Pseudomonadota</taxon>
        <taxon>Alphaproteobacteria</taxon>
        <taxon>Hyphomicrobiales</taxon>
        <taxon>Aurantimonadaceae</taxon>
        <taxon>Martelella</taxon>
    </lineage>
</organism>
<name>A0ABY2SGL0_9HYPH</name>
<feature type="transmembrane region" description="Helical" evidence="12">
    <location>
        <begin position="388"/>
        <end position="410"/>
    </location>
</feature>
<dbReference type="Proteomes" id="UP000305202">
    <property type="component" value="Unassembled WGS sequence"/>
</dbReference>
<feature type="transmembrane region" description="Helical" evidence="12">
    <location>
        <begin position="332"/>
        <end position="351"/>
    </location>
</feature>
<protein>
    <submittedName>
        <fullName evidence="15">PTS glucose transporter subunit IIB</fullName>
    </submittedName>
</protein>
<sequence length="513" mass="55065">MNTVFSGAQKLGKSFMLPIAVLPAAGLLLGIGGVFSNPITIETYAFLDNALLQAVFTLMKQCGSAVFDNLPLLFAVGIAIGMTNTDRGTAGLAAVLSFLVMNKSINAMLVITHSLATDNLAGHGQASILGIVTLQTGVLGGILSGLLTAWLHNRYNKVALPQVLAFFSGSRFVPIVASFAALFLGVLMFYLWPPIQAGITHLGGVVEKTGYIGTLFYGMILKCLIPFGLHHLFYLPFWMTSIGGEMVVNGTLVQGTQKIFFAQLADPSVTHYYIGVSRFMAGRFADFMFGLPGAALAMYHCAKKENRRRVAGLLLSAALTAFVTGITEPLEFAFMFTAPLLYVVHIVLTGVAFMLTHLLAITVGQTFSGGLIDFLLFGVLQGNAKTNWVLMLPLGAVMFTLYYCSFRFLIQWRQLKTPGREDDDDTVNAASAPVGTERAQGIVAALGGKPNIVDVDCCATRLRITVNDPTLVNTDAFKALGSRGAFVHGQGVQVVYGPHVTLIKNEVEEFIAI</sequence>
<dbReference type="InterPro" id="IPR003352">
    <property type="entry name" value="PTS_EIIC"/>
</dbReference>
<dbReference type="Pfam" id="PF00367">
    <property type="entry name" value="PTS_EIIB"/>
    <property type="match status" value="1"/>
</dbReference>
<evidence type="ECO:0000259" key="14">
    <source>
        <dbReference type="PROSITE" id="PS51103"/>
    </source>
</evidence>
<evidence type="ECO:0000256" key="7">
    <source>
        <dbReference type="ARBA" id="ARBA00022692"/>
    </source>
</evidence>
<reference evidence="15 16" key="1">
    <citation type="submission" date="2019-04" db="EMBL/GenBank/DDBJ databases">
        <authorList>
            <person name="Li M."/>
            <person name="Gao C."/>
        </authorList>
    </citation>
    <scope>NUCLEOTIDE SEQUENCE [LARGE SCALE GENOMIC DNA]</scope>
    <source>
        <strain evidence="15 16">BGMRC 2031</strain>
    </source>
</reference>
<evidence type="ECO:0000313" key="16">
    <source>
        <dbReference type="Proteomes" id="UP000305202"/>
    </source>
</evidence>
<dbReference type="PROSITE" id="PS51103">
    <property type="entry name" value="PTS_EIIC_TYPE_1"/>
    <property type="match status" value="1"/>
</dbReference>
<dbReference type="PROSITE" id="PS01035">
    <property type="entry name" value="PTS_EIIB_TYPE_1_CYS"/>
    <property type="match status" value="1"/>
</dbReference>
<keyword evidence="8" id="KW-0418">Kinase</keyword>
<dbReference type="InterPro" id="IPR018113">
    <property type="entry name" value="PTrfase_EIIB_Cys"/>
</dbReference>
<keyword evidence="6" id="KW-0598">Phosphotransferase system</keyword>
<comment type="caution">
    <text evidence="15">The sequence shown here is derived from an EMBL/GenBank/DDBJ whole genome shotgun (WGS) entry which is preliminary data.</text>
</comment>
<evidence type="ECO:0000256" key="6">
    <source>
        <dbReference type="ARBA" id="ARBA00022683"/>
    </source>
</evidence>
<keyword evidence="3" id="KW-1003">Cell membrane</keyword>
<evidence type="ECO:0000256" key="5">
    <source>
        <dbReference type="ARBA" id="ARBA00022679"/>
    </source>
</evidence>
<feature type="active site" description="Phosphocysteine intermediate; for EIIB activity" evidence="11">
    <location>
        <position position="458"/>
    </location>
</feature>
<dbReference type="InterPro" id="IPR013013">
    <property type="entry name" value="PTS_EIIC_1"/>
</dbReference>
<feature type="transmembrane region" description="Helical" evidence="12">
    <location>
        <begin position="212"/>
        <end position="235"/>
    </location>
</feature>
<evidence type="ECO:0000259" key="13">
    <source>
        <dbReference type="PROSITE" id="PS51098"/>
    </source>
</evidence>
<keyword evidence="4 15" id="KW-0762">Sugar transport</keyword>
<dbReference type="PROSITE" id="PS51098">
    <property type="entry name" value="PTS_EIIB_TYPE_1"/>
    <property type="match status" value="1"/>
</dbReference>
<evidence type="ECO:0000256" key="4">
    <source>
        <dbReference type="ARBA" id="ARBA00022597"/>
    </source>
</evidence>
<feature type="domain" description="PTS EIIC type-1" evidence="14">
    <location>
        <begin position="2"/>
        <end position="422"/>
    </location>
</feature>
<dbReference type="PANTHER" id="PTHR30009">
    <property type="entry name" value="CYTOCHROME C-TYPE SYNTHESIS PROTEIN AND PTS TRANSMEMBRANE COMPONENT"/>
    <property type="match status" value="1"/>
</dbReference>
<keyword evidence="5" id="KW-0808">Transferase</keyword>
<keyword evidence="16" id="KW-1185">Reference proteome</keyword>
<feature type="transmembrane region" description="Helical" evidence="12">
    <location>
        <begin position="15"/>
        <end position="35"/>
    </location>
</feature>
<evidence type="ECO:0000256" key="10">
    <source>
        <dbReference type="ARBA" id="ARBA00023136"/>
    </source>
</evidence>
<evidence type="ECO:0000256" key="3">
    <source>
        <dbReference type="ARBA" id="ARBA00022475"/>
    </source>
</evidence>
<dbReference type="CDD" id="cd00212">
    <property type="entry name" value="PTS_IIB_glc"/>
    <property type="match status" value="1"/>
</dbReference>
<evidence type="ECO:0000256" key="2">
    <source>
        <dbReference type="ARBA" id="ARBA00022448"/>
    </source>
</evidence>
<keyword evidence="10 12" id="KW-0472">Membrane</keyword>
<feature type="transmembrane region" description="Helical" evidence="12">
    <location>
        <begin position="310"/>
        <end position="326"/>
    </location>
</feature>
<dbReference type="InterPro" id="IPR050429">
    <property type="entry name" value="PTS_Glucose_EIICBA"/>
</dbReference>
<feature type="domain" description="PTS EIIB type-1" evidence="13">
    <location>
        <begin position="436"/>
        <end position="513"/>
    </location>
</feature>
<evidence type="ECO:0000256" key="9">
    <source>
        <dbReference type="ARBA" id="ARBA00022989"/>
    </source>
</evidence>
<dbReference type="NCBIfam" id="TIGR00826">
    <property type="entry name" value="EIIB_glc"/>
    <property type="match status" value="1"/>
</dbReference>
<keyword evidence="7 12" id="KW-0812">Transmembrane</keyword>